<reference evidence="15 16" key="1">
    <citation type="submission" date="2020-12" db="EMBL/GenBank/DDBJ databases">
        <title>Metabolic potential, ecology and presence of endohyphal bacteria is reflected in genomic diversity of Mucoromycotina.</title>
        <authorList>
            <person name="Muszewska A."/>
            <person name="Okrasinska A."/>
            <person name="Steczkiewicz K."/>
            <person name="Drgas O."/>
            <person name="Orlowska M."/>
            <person name="Perlinska-Lenart U."/>
            <person name="Aleksandrzak-Piekarczyk T."/>
            <person name="Szatraj K."/>
            <person name="Zielenkiewicz U."/>
            <person name="Pilsyk S."/>
            <person name="Malc E."/>
            <person name="Mieczkowski P."/>
            <person name="Kruszewska J.S."/>
            <person name="Biernat P."/>
            <person name="Pawlowska J."/>
        </authorList>
    </citation>
    <scope>NUCLEOTIDE SEQUENCE [LARGE SCALE GENOMIC DNA]</scope>
    <source>
        <strain evidence="15 16">CBS 142.35</strain>
    </source>
</reference>
<dbReference type="InterPro" id="IPR036866">
    <property type="entry name" value="RibonucZ/Hydroxyglut_hydro"/>
</dbReference>
<dbReference type="OrthoDB" id="5561659at2759"/>
<evidence type="ECO:0000256" key="5">
    <source>
        <dbReference type="ARBA" id="ARBA00022763"/>
    </source>
</evidence>
<name>A0A8H7RT45_9FUNG</name>
<keyword evidence="10" id="KW-0539">Nucleus</keyword>
<feature type="domain" description="DNA repair metallo-beta-lactamase" evidence="14">
    <location>
        <begin position="213"/>
        <end position="327"/>
    </location>
</feature>
<dbReference type="GO" id="GO:0004519">
    <property type="term" value="F:endonuclease activity"/>
    <property type="evidence" value="ECO:0007669"/>
    <property type="project" value="UniProtKB-KW"/>
</dbReference>
<dbReference type="Gene3D" id="3.60.15.10">
    <property type="entry name" value="Ribonuclease Z/Hydroxyacylglutathione hydrolase-like"/>
    <property type="match status" value="1"/>
</dbReference>
<keyword evidence="8" id="KW-0233">DNA recombination</keyword>
<dbReference type="GO" id="GO:0005634">
    <property type="term" value="C:nucleus"/>
    <property type="evidence" value="ECO:0007669"/>
    <property type="project" value="UniProtKB-SubCell"/>
</dbReference>
<dbReference type="GO" id="GO:0003684">
    <property type="term" value="F:damaged DNA binding"/>
    <property type="evidence" value="ECO:0007669"/>
    <property type="project" value="TreeGrafter"/>
</dbReference>
<dbReference type="InterPro" id="IPR011084">
    <property type="entry name" value="DRMBL"/>
</dbReference>
<keyword evidence="9" id="KW-0234">DNA repair</keyword>
<evidence type="ECO:0000256" key="10">
    <source>
        <dbReference type="ARBA" id="ARBA00023242"/>
    </source>
</evidence>
<feature type="compositionally biased region" description="Polar residues" evidence="13">
    <location>
        <begin position="376"/>
        <end position="408"/>
    </location>
</feature>
<dbReference type="Gene3D" id="3.40.50.12650">
    <property type="match status" value="1"/>
</dbReference>
<accession>A0A8H7RT45</accession>
<dbReference type="Pfam" id="PF07522">
    <property type="entry name" value="DRMBL"/>
    <property type="match status" value="1"/>
</dbReference>
<evidence type="ECO:0000256" key="6">
    <source>
        <dbReference type="ARBA" id="ARBA00022801"/>
    </source>
</evidence>
<evidence type="ECO:0000256" key="13">
    <source>
        <dbReference type="SAM" id="MobiDB-lite"/>
    </source>
</evidence>
<keyword evidence="16" id="KW-1185">Reference proteome</keyword>
<dbReference type="GO" id="GO:0036297">
    <property type="term" value="P:interstrand cross-link repair"/>
    <property type="evidence" value="ECO:0007669"/>
    <property type="project" value="TreeGrafter"/>
</dbReference>
<dbReference type="Proteomes" id="UP000646827">
    <property type="component" value="Unassembled WGS sequence"/>
</dbReference>
<keyword evidence="5" id="KW-0227">DNA damage</keyword>
<gene>
    <name evidence="15" type="ORF">INT45_013000</name>
</gene>
<proteinExistence type="inferred from homology"/>
<dbReference type="GO" id="GO:0006310">
    <property type="term" value="P:DNA recombination"/>
    <property type="evidence" value="ECO:0007669"/>
    <property type="project" value="UniProtKB-KW"/>
</dbReference>
<comment type="caution">
    <text evidence="15">The sequence shown here is derived from an EMBL/GenBank/DDBJ whole genome shotgun (WGS) entry which is preliminary data.</text>
</comment>
<keyword evidence="7" id="KW-0269">Exonuclease</keyword>
<evidence type="ECO:0000256" key="3">
    <source>
        <dbReference type="ARBA" id="ARBA00022722"/>
    </source>
</evidence>
<organism evidence="15 16">
    <name type="scientific">Circinella minor</name>
    <dbReference type="NCBI Taxonomy" id="1195481"/>
    <lineage>
        <taxon>Eukaryota</taxon>
        <taxon>Fungi</taxon>
        <taxon>Fungi incertae sedis</taxon>
        <taxon>Mucoromycota</taxon>
        <taxon>Mucoromycotina</taxon>
        <taxon>Mucoromycetes</taxon>
        <taxon>Mucorales</taxon>
        <taxon>Lichtheimiaceae</taxon>
        <taxon>Circinella</taxon>
    </lineage>
</organism>
<evidence type="ECO:0000256" key="9">
    <source>
        <dbReference type="ARBA" id="ARBA00023204"/>
    </source>
</evidence>
<dbReference type="GO" id="GO:0000723">
    <property type="term" value="P:telomere maintenance"/>
    <property type="evidence" value="ECO:0007669"/>
    <property type="project" value="TreeGrafter"/>
</dbReference>
<dbReference type="PANTHER" id="PTHR23240">
    <property type="entry name" value="DNA CROSS-LINK REPAIR PROTEIN PSO2/SNM1-RELATED"/>
    <property type="match status" value="1"/>
</dbReference>
<dbReference type="PANTHER" id="PTHR23240:SF8">
    <property type="entry name" value="PROTEIN ARTEMIS"/>
    <property type="match status" value="1"/>
</dbReference>
<evidence type="ECO:0000256" key="11">
    <source>
        <dbReference type="ARBA" id="ARBA00039759"/>
    </source>
</evidence>
<protein>
    <recommendedName>
        <fullName evidence="11">Protein artemis</fullName>
    </recommendedName>
    <alternativeName>
        <fullName evidence="12">DNA cross-link repair 1C protein</fullName>
    </alternativeName>
</protein>
<dbReference type="AlphaFoldDB" id="A0A8H7RT45"/>
<comment type="similarity">
    <text evidence="2">Belongs to the DNA repair metallo-beta-lactamase (DRMBL) family.</text>
</comment>
<evidence type="ECO:0000256" key="12">
    <source>
        <dbReference type="ARBA" id="ARBA00042677"/>
    </source>
</evidence>
<comment type="subcellular location">
    <subcellularLocation>
        <location evidence="1">Nucleus</location>
    </subcellularLocation>
</comment>
<evidence type="ECO:0000313" key="16">
    <source>
        <dbReference type="Proteomes" id="UP000646827"/>
    </source>
</evidence>
<dbReference type="SUPFAM" id="SSF56281">
    <property type="entry name" value="Metallo-hydrolase/oxidoreductase"/>
    <property type="match status" value="1"/>
</dbReference>
<evidence type="ECO:0000256" key="7">
    <source>
        <dbReference type="ARBA" id="ARBA00022839"/>
    </source>
</evidence>
<dbReference type="EMBL" id="JAEPRB010000309">
    <property type="protein sequence ID" value="KAG2217304.1"/>
    <property type="molecule type" value="Genomic_DNA"/>
</dbReference>
<dbReference type="GO" id="GO:0035312">
    <property type="term" value="F:5'-3' DNA exonuclease activity"/>
    <property type="evidence" value="ECO:0007669"/>
    <property type="project" value="TreeGrafter"/>
</dbReference>
<evidence type="ECO:0000259" key="14">
    <source>
        <dbReference type="Pfam" id="PF07522"/>
    </source>
</evidence>
<evidence type="ECO:0000256" key="2">
    <source>
        <dbReference type="ARBA" id="ARBA00010304"/>
    </source>
</evidence>
<sequence length="577" mass="66907">MDHDGRIREYPAIAIDRFTLQTGVKYYFLTHAHSDHTQGLEDKSFKNTIYCSKLTAKLLIQKKVRKKLYFGHLKNQFMTHDFFEPFIIDTREYGLLTITFIPSNHCPGAIMIMIEGKNGTILHTGDTRLERDFVNKYLKDLEYKKIQHVYLDTTFCTDQHREFITKNQSVQLLCELIDSFPGNYHFYLDFWMYGYEQAWWHIAQKYSTQIHVSKERYQLYCHLNPDMFQSILTIDESSTRFHSCQWEKNSFCIQHENYTISVQGAPIVGNSIRPFTKNDYKLRSDLPKHAKVHQEMIFPFSMHSSLLELVDFIKLLQPKRVTPIVAHGRKWDTTAYMLTLLRSYGVRFGLDRMSSSSSSSSSIFSMEKQENDEIKNNSFQSNGSYSTTTTTDENSIPNTTSHSHSNQIHAFKSSLNEPTQRNQHPIPCDNENTSFLEILSGPSEASIGSLTEIESLSKEEEEEETLTKFDRAATNFRASILNRKRPHASSVETLSWDGSYNFDKYSSIEETEQHDFKRTLNDTTSSSSFECKMSTTSITIHNHRSSSRPNIIKSFNTKVKIEQKKFGTTIENPICID</sequence>
<evidence type="ECO:0000256" key="1">
    <source>
        <dbReference type="ARBA" id="ARBA00004123"/>
    </source>
</evidence>
<evidence type="ECO:0000256" key="8">
    <source>
        <dbReference type="ARBA" id="ARBA00023172"/>
    </source>
</evidence>
<evidence type="ECO:0000313" key="15">
    <source>
        <dbReference type="EMBL" id="KAG2217304.1"/>
    </source>
</evidence>
<keyword evidence="3" id="KW-0540">Nuclease</keyword>
<dbReference type="GO" id="GO:0006303">
    <property type="term" value="P:double-strand break repair via nonhomologous end joining"/>
    <property type="evidence" value="ECO:0007669"/>
    <property type="project" value="TreeGrafter"/>
</dbReference>
<keyword evidence="4" id="KW-0255">Endonuclease</keyword>
<evidence type="ECO:0000256" key="4">
    <source>
        <dbReference type="ARBA" id="ARBA00022759"/>
    </source>
</evidence>
<dbReference type="Pfam" id="PF23023">
    <property type="entry name" value="Anti-Pycsar_Apyc1"/>
    <property type="match status" value="1"/>
</dbReference>
<feature type="region of interest" description="Disordered" evidence="13">
    <location>
        <begin position="354"/>
        <end position="408"/>
    </location>
</feature>
<keyword evidence="6" id="KW-0378">Hydrolase</keyword>